<accession>A0ABN7ACZ2</accession>
<dbReference type="Pfam" id="PF02995">
    <property type="entry name" value="DUF229"/>
    <property type="match status" value="1"/>
</dbReference>
<dbReference type="InterPro" id="IPR004245">
    <property type="entry name" value="DUF229"/>
</dbReference>
<dbReference type="CDD" id="cd16021">
    <property type="entry name" value="ALP_like"/>
    <property type="match status" value="1"/>
</dbReference>
<proteinExistence type="predicted"/>
<dbReference type="SUPFAM" id="SSF53649">
    <property type="entry name" value="Alkaline phosphatase-like"/>
    <property type="match status" value="1"/>
</dbReference>
<dbReference type="Proteomes" id="UP001307889">
    <property type="component" value="Chromosome 1"/>
</dbReference>
<dbReference type="PANTHER" id="PTHR10974:SF1">
    <property type="entry name" value="FI08016P-RELATED"/>
    <property type="match status" value="1"/>
</dbReference>
<reference evidence="1 2" key="1">
    <citation type="submission" date="2023-09" db="EMBL/GenBank/DDBJ databases">
        <title>Nesidiocoris tenuis whole genome shotgun sequence.</title>
        <authorList>
            <person name="Shibata T."/>
            <person name="Shimoda M."/>
            <person name="Kobayashi T."/>
            <person name="Uehara T."/>
        </authorList>
    </citation>
    <scope>NUCLEOTIDE SEQUENCE [LARGE SCALE GENOMIC DNA]</scope>
    <source>
        <strain evidence="1 2">Japan</strain>
    </source>
</reference>
<dbReference type="PANTHER" id="PTHR10974">
    <property type="entry name" value="FI08016P-RELATED"/>
    <property type="match status" value="1"/>
</dbReference>
<sequence>MERHAIDCDTSGRGELVKATKYELYVNESVQKGLELEEIQCCYMPFVKRTDLPPMSEYSKIIGLVANYDIENCTVFWNKTVIKHQFVYVKCYDRRTNVIYHQDYFTFAVENDESAGGSAERKINRMLPGSLDQQDRDYYDVNGDTLRPYSVLIIGFDGMSRLNFERQMPRTMSILREQGGVSLLGYNKVGYNTFPNLMPVLTGRNISEIKDICWPSKYAVLDNCPFIWKTFKDYGYYTAYGEDNPLASTFIFSKSGFREQPVDYYMPPFFHEAETHLKTINFFKHTSVYCVGDKQNSARFVNAVQNFASRFKNKPTFALFWFNGMSHDFLNFPRIYDQLFHDMFSSFKEEGVLDSSIIIAMSDHGIRWGQFRQTFQGFLEERLPLATIVLPASFKKRFPRAAANLGLNTKRLTTPYDLYETMWDIVDVGRLPDRTIVDMNSIRQRGMSLFYPIPETRTCHSAGVPVEFCACDERKPMEENHEIKNFLATKAVSYQNLMLANATQCAKLKLLNVDAVWENVPHFGKESAIKILPLHRDFVLKFTTTPGNGVFEARIRFKLPNQLSIVGVISRLNMYHNDSACVDDEILKLYCYCLPNGEDGN</sequence>
<protein>
    <recommendedName>
        <fullName evidence="3">DUF229 domain containing protein</fullName>
    </recommendedName>
</protein>
<organism evidence="1 2">
    <name type="scientific">Nesidiocoris tenuis</name>
    <dbReference type="NCBI Taxonomy" id="355587"/>
    <lineage>
        <taxon>Eukaryota</taxon>
        <taxon>Metazoa</taxon>
        <taxon>Ecdysozoa</taxon>
        <taxon>Arthropoda</taxon>
        <taxon>Hexapoda</taxon>
        <taxon>Insecta</taxon>
        <taxon>Pterygota</taxon>
        <taxon>Neoptera</taxon>
        <taxon>Paraneoptera</taxon>
        <taxon>Hemiptera</taxon>
        <taxon>Heteroptera</taxon>
        <taxon>Panheteroptera</taxon>
        <taxon>Cimicomorpha</taxon>
        <taxon>Miridae</taxon>
        <taxon>Dicyphina</taxon>
        <taxon>Nesidiocoris</taxon>
    </lineage>
</organism>
<evidence type="ECO:0000313" key="2">
    <source>
        <dbReference type="Proteomes" id="UP001307889"/>
    </source>
</evidence>
<evidence type="ECO:0008006" key="3">
    <source>
        <dbReference type="Google" id="ProtNLM"/>
    </source>
</evidence>
<dbReference type="InterPro" id="IPR017850">
    <property type="entry name" value="Alkaline_phosphatase_core_sf"/>
</dbReference>
<dbReference type="Gene3D" id="3.40.720.10">
    <property type="entry name" value="Alkaline Phosphatase, subunit A"/>
    <property type="match status" value="1"/>
</dbReference>
<dbReference type="EMBL" id="AP028909">
    <property type="protein sequence ID" value="BES88725.1"/>
    <property type="molecule type" value="Genomic_DNA"/>
</dbReference>
<keyword evidence="2" id="KW-1185">Reference proteome</keyword>
<evidence type="ECO:0000313" key="1">
    <source>
        <dbReference type="EMBL" id="BES88725.1"/>
    </source>
</evidence>
<gene>
    <name evidence="1" type="ORF">NTJ_01532</name>
</gene>
<name>A0ABN7ACZ2_9HEMI</name>